<dbReference type="RefSeq" id="WP_190927361.1">
    <property type="nucleotide sequence ID" value="NZ_JACXAC010000006.1"/>
</dbReference>
<organism evidence="2 3">
    <name type="scientific">Hymenobacter armeniacus</name>
    <dbReference type="NCBI Taxonomy" id="2771358"/>
    <lineage>
        <taxon>Bacteria</taxon>
        <taxon>Pseudomonadati</taxon>
        <taxon>Bacteroidota</taxon>
        <taxon>Cytophagia</taxon>
        <taxon>Cytophagales</taxon>
        <taxon>Hymenobacteraceae</taxon>
        <taxon>Hymenobacter</taxon>
    </lineage>
</organism>
<evidence type="ECO:0000313" key="2">
    <source>
        <dbReference type="EMBL" id="MBD2724025.1"/>
    </source>
</evidence>
<protein>
    <submittedName>
        <fullName evidence="2">Uncharacterized protein</fullName>
    </submittedName>
</protein>
<evidence type="ECO:0000313" key="3">
    <source>
        <dbReference type="Proteomes" id="UP000606003"/>
    </source>
</evidence>
<dbReference type="Proteomes" id="UP000606003">
    <property type="component" value="Unassembled WGS sequence"/>
</dbReference>
<gene>
    <name evidence="2" type="ORF">IC234_17995</name>
</gene>
<comment type="caution">
    <text evidence="2">The sequence shown here is derived from an EMBL/GenBank/DDBJ whole genome shotgun (WGS) entry which is preliminary data.</text>
</comment>
<name>A0ABR8JY20_9BACT</name>
<reference evidence="2 3" key="1">
    <citation type="submission" date="2020-09" db="EMBL/GenBank/DDBJ databases">
        <authorList>
            <person name="Kim M.K."/>
        </authorList>
    </citation>
    <scope>NUCLEOTIDE SEQUENCE [LARGE SCALE GENOMIC DNA]</scope>
    <source>
        <strain evidence="2 3">BT189</strain>
    </source>
</reference>
<accession>A0ABR8JY20</accession>
<dbReference type="EMBL" id="JACXAC010000006">
    <property type="protein sequence ID" value="MBD2724025.1"/>
    <property type="molecule type" value="Genomic_DNA"/>
</dbReference>
<proteinExistence type="predicted"/>
<sequence>MAHFINHLVQSWGLSPVHYWHLRLLTALLLTPLLGVLYVVLFDRPKRPTAGRQLWHR</sequence>
<keyword evidence="1" id="KW-1133">Transmembrane helix</keyword>
<keyword evidence="1" id="KW-0812">Transmembrane</keyword>
<evidence type="ECO:0000256" key="1">
    <source>
        <dbReference type="SAM" id="Phobius"/>
    </source>
</evidence>
<keyword evidence="1" id="KW-0472">Membrane</keyword>
<keyword evidence="3" id="KW-1185">Reference proteome</keyword>
<feature type="transmembrane region" description="Helical" evidence="1">
    <location>
        <begin position="20"/>
        <end position="42"/>
    </location>
</feature>